<sequence length="327" mass="36038">MKLGVVALALSAALSFGIVSAAHAADITIKVGHGAAEGYHMHKAWLKFKEEIEKNSGNRFEVEIYPNGQVGGDRELTEAVQAGIVDMTCPVIEVMDGWDKNFSIPGLPFIFKDRADALKALNGKFGQMLLDRAGQYGLVGLGYMENGIRQITSNKCPIVKPSDLDGVKLRTMQVQAHMEAFQLMGANPTPMSFNEVYSALQQGVVDAEENPLGHITSSKFYEVQKCMTLTSHVYSTHIVLANPDFYNSLSDADKDLVKQSLATAIDYQQQVIANEEEQQIKDIEAAGVTVTRLTPEQRNEFEKVTAPIREKYLSEADPEIIKALNER</sequence>
<dbReference type="InterPro" id="IPR004682">
    <property type="entry name" value="TRAP_DctP"/>
</dbReference>
<comment type="caution">
    <text evidence="6">The sequence shown here is derived from an EMBL/GenBank/DDBJ whole genome shotgun (WGS) entry which is preliminary data.</text>
</comment>
<dbReference type="OrthoDB" id="9771186at2"/>
<dbReference type="EMBL" id="AEVO01000048">
    <property type="protein sequence ID" value="EFY07195.1"/>
    <property type="molecule type" value="Genomic_DNA"/>
</dbReference>
<evidence type="ECO:0000256" key="4">
    <source>
        <dbReference type="ARBA" id="ARBA00022729"/>
    </source>
</evidence>
<organism evidence="6 7">
    <name type="scientific">Succinatimonas hippei (strain DSM 22608 / JCM 16073 / KCTC 15190 / YIT 12066)</name>
    <dbReference type="NCBI Taxonomy" id="762983"/>
    <lineage>
        <taxon>Bacteria</taxon>
        <taxon>Pseudomonadati</taxon>
        <taxon>Pseudomonadota</taxon>
        <taxon>Gammaproteobacteria</taxon>
        <taxon>Aeromonadales</taxon>
        <taxon>Succinivibrionaceae</taxon>
        <taxon>Succinatimonas</taxon>
    </lineage>
</organism>
<evidence type="ECO:0000313" key="7">
    <source>
        <dbReference type="Proteomes" id="UP000018458"/>
    </source>
</evidence>
<dbReference type="InterPro" id="IPR038404">
    <property type="entry name" value="TRAP_DctP_sf"/>
</dbReference>
<dbReference type="GO" id="GO:0055085">
    <property type="term" value="P:transmembrane transport"/>
    <property type="evidence" value="ECO:0007669"/>
    <property type="project" value="InterPro"/>
</dbReference>
<feature type="signal peptide" evidence="5">
    <location>
        <begin position="1"/>
        <end position="24"/>
    </location>
</feature>
<keyword evidence="7" id="KW-1185">Reference proteome</keyword>
<reference evidence="6 7" key="1">
    <citation type="submission" date="2011-01" db="EMBL/GenBank/DDBJ databases">
        <authorList>
            <person name="Weinstock G."/>
            <person name="Sodergren E."/>
            <person name="Clifton S."/>
            <person name="Fulton L."/>
            <person name="Fulton B."/>
            <person name="Courtney L."/>
            <person name="Fronick C."/>
            <person name="Harrison M."/>
            <person name="Strong C."/>
            <person name="Farmer C."/>
            <person name="Delahaunty K."/>
            <person name="Markovic C."/>
            <person name="Hall O."/>
            <person name="Minx P."/>
            <person name="Tomlinson C."/>
            <person name="Mitreva M."/>
            <person name="Hou S."/>
            <person name="Chen J."/>
            <person name="Wollam A."/>
            <person name="Pepin K.H."/>
            <person name="Johnson M."/>
            <person name="Bhonagiri V."/>
            <person name="Zhang X."/>
            <person name="Suruliraj S."/>
            <person name="Warren W."/>
            <person name="Chinwalla A."/>
            <person name="Mardis E.R."/>
            <person name="Wilson R.K."/>
        </authorList>
    </citation>
    <scope>NUCLEOTIDE SEQUENCE [LARGE SCALE GENOMIC DNA]</scope>
    <source>
        <strain evidence="7">DSM 22608 / JCM 16073 / KCTC 15190 / YIT 12066</strain>
    </source>
</reference>
<keyword evidence="6" id="KW-0675">Receptor</keyword>
<name>E8LJW5_SUCHY</name>
<dbReference type="InterPro" id="IPR018389">
    <property type="entry name" value="DctP_fam"/>
</dbReference>
<dbReference type="NCBIfam" id="NF037995">
    <property type="entry name" value="TRAP_S1"/>
    <property type="match status" value="1"/>
</dbReference>
<keyword evidence="4 5" id="KW-0732">Signal</keyword>
<evidence type="ECO:0000256" key="2">
    <source>
        <dbReference type="ARBA" id="ARBA00009023"/>
    </source>
</evidence>
<dbReference type="HOGENOM" id="CLU_036176_1_3_6"/>
<evidence type="ECO:0000313" key="6">
    <source>
        <dbReference type="EMBL" id="EFY07195.1"/>
    </source>
</evidence>
<dbReference type="AlphaFoldDB" id="E8LJW5"/>
<gene>
    <name evidence="6" type="ORF">HMPREF9444_01001</name>
</gene>
<dbReference type="GO" id="GO:0030288">
    <property type="term" value="C:outer membrane-bounded periplasmic space"/>
    <property type="evidence" value="ECO:0007669"/>
    <property type="project" value="InterPro"/>
</dbReference>
<dbReference type="Proteomes" id="UP000018458">
    <property type="component" value="Unassembled WGS sequence"/>
</dbReference>
<dbReference type="STRING" id="762983.HMPREF9444_01001"/>
<comment type="subcellular location">
    <subcellularLocation>
        <location evidence="1">Cell envelope</location>
    </subcellularLocation>
</comment>
<dbReference type="Gene3D" id="3.40.190.170">
    <property type="entry name" value="Bacterial extracellular solute-binding protein, family 7"/>
    <property type="match status" value="1"/>
</dbReference>
<dbReference type="Pfam" id="PF03480">
    <property type="entry name" value="DctP"/>
    <property type="match status" value="1"/>
</dbReference>
<evidence type="ECO:0000256" key="1">
    <source>
        <dbReference type="ARBA" id="ARBA00004196"/>
    </source>
</evidence>
<feature type="chain" id="PRO_5003227108" evidence="5">
    <location>
        <begin position="25"/>
        <end position="327"/>
    </location>
</feature>
<dbReference type="RefSeq" id="WP_009143203.1">
    <property type="nucleotide sequence ID" value="NZ_GL830985.1"/>
</dbReference>
<evidence type="ECO:0000256" key="3">
    <source>
        <dbReference type="ARBA" id="ARBA00022448"/>
    </source>
</evidence>
<dbReference type="PIRSF" id="PIRSF006470">
    <property type="entry name" value="DctB"/>
    <property type="match status" value="1"/>
</dbReference>
<dbReference type="PANTHER" id="PTHR33376:SF4">
    <property type="entry name" value="SIALIC ACID-BINDING PERIPLASMIC PROTEIN SIAP"/>
    <property type="match status" value="1"/>
</dbReference>
<dbReference type="CDD" id="cd13603">
    <property type="entry name" value="PBP2_TRAP_Siap_TeaA_like"/>
    <property type="match status" value="1"/>
</dbReference>
<dbReference type="eggNOG" id="COG1638">
    <property type="taxonomic scope" value="Bacteria"/>
</dbReference>
<protein>
    <submittedName>
        <fullName evidence="6">TRAP transporter solute receptor, DctP family</fullName>
    </submittedName>
</protein>
<proteinExistence type="inferred from homology"/>
<keyword evidence="3" id="KW-0813">Transport</keyword>
<accession>E8LJW5</accession>
<dbReference type="NCBIfam" id="TIGR00787">
    <property type="entry name" value="dctP"/>
    <property type="match status" value="1"/>
</dbReference>
<dbReference type="PANTHER" id="PTHR33376">
    <property type="match status" value="1"/>
</dbReference>
<comment type="similarity">
    <text evidence="2">Belongs to the bacterial solute-binding protein 7 family.</text>
</comment>
<evidence type="ECO:0000256" key="5">
    <source>
        <dbReference type="SAM" id="SignalP"/>
    </source>
</evidence>